<dbReference type="Gene3D" id="1.10.10.10">
    <property type="entry name" value="Winged helix-like DNA-binding domain superfamily/Winged helix DNA-binding domain"/>
    <property type="match status" value="1"/>
</dbReference>
<evidence type="ECO:0000313" key="6">
    <source>
        <dbReference type="EMBL" id="MCU9847101.1"/>
    </source>
</evidence>
<dbReference type="Pfam" id="PF00126">
    <property type="entry name" value="HTH_1"/>
    <property type="match status" value="1"/>
</dbReference>
<keyword evidence="7" id="KW-1185">Reference proteome</keyword>
<keyword evidence="2" id="KW-0805">Transcription regulation</keyword>
<keyword evidence="4" id="KW-0804">Transcription</keyword>
<dbReference type="InterPro" id="IPR058163">
    <property type="entry name" value="LysR-type_TF_proteobact-type"/>
</dbReference>
<dbReference type="InterPro" id="IPR036390">
    <property type="entry name" value="WH_DNA-bd_sf"/>
</dbReference>
<feature type="domain" description="HTH lysR-type" evidence="5">
    <location>
        <begin position="7"/>
        <end position="64"/>
    </location>
</feature>
<comment type="caution">
    <text evidence="6">The sequence shown here is derived from an EMBL/GenBank/DDBJ whole genome shotgun (WGS) entry which is preliminary data.</text>
</comment>
<keyword evidence="3" id="KW-0238">DNA-binding</keyword>
<reference evidence="6 7" key="1">
    <citation type="submission" date="2022-10" db="EMBL/GenBank/DDBJ databases">
        <title>Defluviimonas sp. nov., isolated from ocean surface sediments.</title>
        <authorList>
            <person name="He W."/>
            <person name="Wang L."/>
            <person name="Zhang D.-F."/>
        </authorList>
    </citation>
    <scope>NUCLEOTIDE SEQUENCE [LARGE SCALE GENOMIC DNA]</scope>
    <source>
        <strain evidence="6 7">WL0024</strain>
    </source>
</reference>
<dbReference type="PROSITE" id="PS50931">
    <property type="entry name" value="HTH_LYSR"/>
    <property type="match status" value="1"/>
</dbReference>
<name>A0ABT2WZJ5_9RHOB</name>
<dbReference type="InterPro" id="IPR005119">
    <property type="entry name" value="LysR_subst-bd"/>
</dbReference>
<dbReference type="EMBL" id="JAOVQO010000003">
    <property type="protein sequence ID" value="MCU9847101.1"/>
    <property type="molecule type" value="Genomic_DNA"/>
</dbReference>
<evidence type="ECO:0000313" key="7">
    <source>
        <dbReference type="Proteomes" id="UP001209535"/>
    </source>
</evidence>
<proteinExistence type="inferred from homology"/>
<gene>
    <name evidence="6" type="ORF">OEZ60_03700</name>
</gene>
<dbReference type="Proteomes" id="UP001209535">
    <property type="component" value="Unassembled WGS sequence"/>
</dbReference>
<evidence type="ECO:0000256" key="1">
    <source>
        <dbReference type="ARBA" id="ARBA00009437"/>
    </source>
</evidence>
<dbReference type="PANTHER" id="PTHR30537">
    <property type="entry name" value="HTH-TYPE TRANSCRIPTIONAL REGULATOR"/>
    <property type="match status" value="1"/>
</dbReference>
<evidence type="ECO:0000256" key="4">
    <source>
        <dbReference type="ARBA" id="ARBA00023163"/>
    </source>
</evidence>
<dbReference type="RefSeq" id="WP_263333338.1">
    <property type="nucleotide sequence ID" value="NZ_JAOVQO010000003.1"/>
</dbReference>
<organism evidence="6 7">
    <name type="scientific">Albidovulum salinarum</name>
    <dbReference type="NCBI Taxonomy" id="2984153"/>
    <lineage>
        <taxon>Bacteria</taxon>
        <taxon>Pseudomonadati</taxon>
        <taxon>Pseudomonadota</taxon>
        <taxon>Alphaproteobacteria</taxon>
        <taxon>Rhodobacterales</taxon>
        <taxon>Paracoccaceae</taxon>
        <taxon>Albidovulum</taxon>
    </lineage>
</organism>
<sequence length="310" mass="33628">MIQLRLPSFSGLTAFYAAVRHGTLTGAARELNVSQPAISRRIAALEADLGCPLFDRTHKPVRLTEQGRELSVALRGGFDMIETATDRIRRAASGWTVSVSAPSGFVAYWLIPRLGDLQSAFPETTIRIISLEHDEPGRRGDIAIRFGAPDAAQPDEAKILGEDVFPAASPLYLSRVRQPGTVHDLGGHTLLTTASGRRHWYDWDSWFDAVGVPRPAGTRTLDFSAYAMLVSAALAGQGICLCWSGLLDSFLDTGALIRLTEVSAGSGRGYFLDLREGRAAPRMVQAVADWIRDRATTPEPGRALTRTTAI</sequence>
<evidence type="ECO:0000256" key="3">
    <source>
        <dbReference type="ARBA" id="ARBA00023125"/>
    </source>
</evidence>
<protein>
    <submittedName>
        <fullName evidence="6">LysR substrate-binding domain-containing protein</fullName>
    </submittedName>
</protein>
<evidence type="ECO:0000259" key="5">
    <source>
        <dbReference type="PROSITE" id="PS50931"/>
    </source>
</evidence>
<dbReference type="Pfam" id="PF03466">
    <property type="entry name" value="LysR_substrate"/>
    <property type="match status" value="1"/>
</dbReference>
<dbReference type="SUPFAM" id="SSF53850">
    <property type="entry name" value="Periplasmic binding protein-like II"/>
    <property type="match status" value="1"/>
</dbReference>
<dbReference type="InterPro" id="IPR000847">
    <property type="entry name" value="LysR_HTH_N"/>
</dbReference>
<dbReference type="Gene3D" id="3.40.190.10">
    <property type="entry name" value="Periplasmic binding protein-like II"/>
    <property type="match status" value="2"/>
</dbReference>
<dbReference type="InterPro" id="IPR036388">
    <property type="entry name" value="WH-like_DNA-bd_sf"/>
</dbReference>
<dbReference type="PRINTS" id="PR00039">
    <property type="entry name" value="HTHLYSR"/>
</dbReference>
<evidence type="ECO:0000256" key="2">
    <source>
        <dbReference type="ARBA" id="ARBA00023015"/>
    </source>
</evidence>
<dbReference type="PANTHER" id="PTHR30537:SF5">
    <property type="entry name" value="HTH-TYPE TRANSCRIPTIONAL ACTIVATOR TTDR-RELATED"/>
    <property type="match status" value="1"/>
</dbReference>
<comment type="similarity">
    <text evidence="1">Belongs to the LysR transcriptional regulatory family.</text>
</comment>
<dbReference type="SUPFAM" id="SSF46785">
    <property type="entry name" value="Winged helix' DNA-binding domain"/>
    <property type="match status" value="1"/>
</dbReference>
<accession>A0ABT2WZJ5</accession>